<name>A0A0H2S4C8_9AGAM</name>
<protein>
    <submittedName>
        <fullName evidence="2">NAD-binding protein</fullName>
    </submittedName>
</protein>
<dbReference type="InterPro" id="IPR005097">
    <property type="entry name" value="Sacchrp_dh_NADP-bd"/>
</dbReference>
<feature type="domain" description="Saccharopine dehydrogenase NADP binding" evidence="1">
    <location>
        <begin position="6"/>
        <end position="80"/>
    </location>
</feature>
<gene>
    <name evidence="2" type="ORF">SCHPADRAFT_905676</name>
</gene>
<dbReference type="GO" id="GO:0005737">
    <property type="term" value="C:cytoplasm"/>
    <property type="evidence" value="ECO:0007669"/>
    <property type="project" value="TreeGrafter"/>
</dbReference>
<evidence type="ECO:0000313" key="3">
    <source>
        <dbReference type="Proteomes" id="UP000053477"/>
    </source>
</evidence>
<dbReference type="OrthoDB" id="2130169at2759"/>
<proteinExistence type="predicted"/>
<dbReference type="STRING" id="27342.A0A0H2S4C8"/>
<dbReference type="EMBL" id="KQ085991">
    <property type="protein sequence ID" value="KLO11811.1"/>
    <property type="molecule type" value="Genomic_DNA"/>
</dbReference>
<reference evidence="2 3" key="1">
    <citation type="submission" date="2015-04" db="EMBL/GenBank/DDBJ databases">
        <title>Complete genome sequence of Schizopora paradoxa KUC8140, a cosmopolitan wood degrader in East Asia.</title>
        <authorList>
            <consortium name="DOE Joint Genome Institute"/>
            <person name="Min B."/>
            <person name="Park H."/>
            <person name="Jang Y."/>
            <person name="Kim J.-J."/>
            <person name="Kim K.H."/>
            <person name="Pangilinan J."/>
            <person name="Lipzen A."/>
            <person name="Riley R."/>
            <person name="Grigoriev I.V."/>
            <person name="Spatafora J.W."/>
            <person name="Choi I.-G."/>
        </authorList>
    </citation>
    <scope>NUCLEOTIDE SEQUENCE [LARGE SCALE GENOMIC DNA]</scope>
    <source>
        <strain evidence="2 3">KUC8140</strain>
    </source>
</reference>
<sequence length="338" mass="36427">MSSPSVFFLGATGYIGGSVLVDLKNAFPDINVTATTRSDSNAAALTSAGATPVVLDPKAADYREKITEFASKADIVVNAADCDDLPLTEALLKGLKRRKEESGKIPTLIHTSGIAVFFDDTKDGSYKPDDHFYDDSNEEDIKAITPQMLHGHVDVQILKAGQDGYVDTYIVCPGATNGAGWGPVTRASMYVKYVAGTVLQQKSAFKVGEGENVYGLVHIKDLTSFYVEVFRRALKLEGKASGGSPYTRYYIISKENVAFKTVQEAAASELVKRNLLPSKSIVTKTFEELGPLAILAAGNTLLNPNRARQDFGWEPKHPIFTETVAEDVDVALPALGLA</sequence>
<dbReference type="InterPro" id="IPR051783">
    <property type="entry name" value="NAD(P)-dependent_oxidoreduct"/>
</dbReference>
<dbReference type="AlphaFoldDB" id="A0A0H2S4C8"/>
<dbReference type="Pfam" id="PF03435">
    <property type="entry name" value="Sacchrp_dh_NADP"/>
    <property type="match status" value="1"/>
</dbReference>
<organism evidence="2 3">
    <name type="scientific">Schizopora paradoxa</name>
    <dbReference type="NCBI Taxonomy" id="27342"/>
    <lineage>
        <taxon>Eukaryota</taxon>
        <taxon>Fungi</taxon>
        <taxon>Dikarya</taxon>
        <taxon>Basidiomycota</taxon>
        <taxon>Agaricomycotina</taxon>
        <taxon>Agaricomycetes</taxon>
        <taxon>Hymenochaetales</taxon>
        <taxon>Schizoporaceae</taxon>
        <taxon>Schizopora</taxon>
    </lineage>
</organism>
<dbReference type="InParanoid" id="A0A0H2S4C8"/>
<dbReference type="GO" id="GO:0004029">
    <property type="term" value="F:aldehyde dehydrogenase (NAD+) activity"/>
    <property type="evidence" value="ECO:0007669"/>
    <property type="project" value="TreeGrafter"/>
</dbReference>
<dbReference type="SUPFAM" id="SSF51735">
    <property type="entry name" value="NAD(P)-binding Rossmann-fold domains"/>
    <property type="match status" value="1"/>
</dbReference>
<dbReference type="PANTHER" id="PTHR48079">
    <property type="entry name" value="PROTEIN YEEZ"/>
    <property type="match status" value="1"/>
</dbReference>
<dbReference type="Proteomes" id="UP000053477">
    <property type="component" value="Unassembled WGS sequence"/>
</dbReference>
<dbReference type="PANTHER" id="PTHR48079:SF6">
    <property type="entry name" value="NAD(P)-BINDING DOMAIN-CONTAINING PROTEIN-RELATED"/>
    <property type="match status" value="1"/>
</dbReference>
<dbReference type="InterPro" id="IPR036291">
    <property type="entry name" value="NAD(P)-bd_dom_sf"/>
</dbReference>
<evidence type="ECO:0000313" key="2">
    <source>
        <dbReference type="EMBL" id="KLO11811.1"/>
    </source>
</evidence>
<dbReference type="FunCoup" id="A0A0H2S4C8">
    <property type="interactions" value="23"/>
</dbReference>
<keyword evidence="3" id="KW-1185">Reference proteome</keyword>
<evidence type="ECO:0000259" key="1">
    <source>
        <dbReference type="Pfam" id="PF03435"/>
    </source>
</evidence>
<dbReference type="Gene3D" id="3.40.50.720">
    <property type="entry name" value="NAD(P)-binding Rossmann-like Domain"/>
    <property type="match status" value="1"/>
</dbReference>
<accession>A0A0H2S4C8</accession>